<name>R7Y7N0_9ACTN</name>
<sequence>MAGHHRSARAQARIAVLSVASDAALGGVAAAWWLGLHPAEPRKHLVLTGARGAHARSSATAVVRHRRLADVDVTTHADLRVTATALTVLDAATELGIAVLDSTLLAGTVKLTDLQAAHSRYPRRHGSPAIAQYLRLLDDGARSEAERIVATLFHRSGLKGWTPNLPAEGYFIDVAFTHGKLAVEIDGFAHHRDVPTFQRDRTTRNALTAAGWTVLNFTWADVVERGHHVVTAVHNALSRSLA</sequence>
<evidence type="ECO:0000313" key="3">
    <source>
        <dbReference type="EMBL" id="EON32046.1"/>
    </source>
</evidence>
<accession>R7Y7N0</accession>
<evidence type="ECO:0000259" key="2">
    <source>
        <dbReference type="Pfam" id="PF04480"/>
    </source>
</evidence>
<evidence type="ECO:0000313" key="4">
    <source>
        <dbReference type="Proteomes" id="UP000013569"/>
    </source>
</evidence>
<evidence type="ECO:0000256" key="1">
    <source>
        <dbReference type="SAM" id="Phobius"/>
    </source>
</evidence>
<organism evidence="3 4">
    <name type="scientific">Gordonia terrae C-6</name>
    <dbReference type="NCBI Taxonomy" id="1316928"/>
    <lineage>
        <taxon>Bacteria</taxon>
        <taxon>Bacillati</taxon>
        <taxon>Actinomycetota</taxon>
        <taxon>Actinomycetes</taxon>
        <taxon>Mycobacteriales</taxon>
        <taxon>Gordoniaceae</taxon>
        <taxon>Gordonia</taxon>
    </lineage>
</organism>
<feature type="domain" description="DUF559" evidence="2">
    <location>
        <begin position="163"/>
        <end position="237"/>
    </location>
</feature>
<dbReference type="InterPro" id="IPR007569">
    <property type="entry name" value="DUF559"/>
</dbReference>
<dbReference type="AlphaFoldDB" id="R7Y7N0"/>
<reference evidence="3 4" key="1">
    <citation type="journal article" date="2013" name="Genome Announc.">
        <title>Draft Genome Sequence of a Benzothiophene-Desulfurizing Bacterium, Gordona terrae Strain C-6.</title>
        <authorList>
            <person name="Wang W."/>
            <person name="Ma T."/>
            <person name="Ren Y."/>
            <person name="Li G."/>
        </authorList>
    </citation>
    <scope>NUCLEOTIDE SEQUENCE [LARGE SCALE GENOMIC DNA]</scope>
    <source>
        <strain evidence="3 4">C-6</strain>
    </source>
</reference>
<keyword evidence="1" id="KW-0472">Membrane</keyword>
<gene>
    <name evidence="3" type="ORF">GTC6_14624</name>
</gene>
<dbReference type="EMBL" id="AQPW01000017">
    <property type="protein sequence ID" value="EON32046.1"/>
    <property type="molecule type" value="Genomic_DNA"/>
</dbReference>
<dbReference type="PATRIC" id="fig|1316928.3.peg.2951"/>
<keyword evidence="1" id="KW-1133">Transmembrane helix</keyword>
<proteinExistence type="predicted"/>
<keyword evidence="1" id="KW-0812">Transmembrane</keyword>
<feature type="transmembrane region" description="Helical" evidence="1">
    <location>
        <begin position="12"/>
        <end position="34"/>
    </location>
</feature>
<protein>
    <recommendedName>
        <fullName evidence="2">DUF559 domain-containing protein</fullName>
    </recommendedName>
</protein>
<comment type="caution">
    <text evidence="3">The sequence shown here is derived from an EMBL/GenBank/DDBJ whole genome shotgun (WGS) entry which is preliminary data.</text>
</comment>
<dbReference type="InterPro" id="IPR011335">
    <property type="entry name" value="Restrct_endonuc-II-like"/>
</dbReference>
<dbReference type="Proteomes" id="UP000013569">
    <property type="component" value="Unassembled WGS sequence"/>
</dbReference>
<dbReference type="SUPFAM" id="SSF52980">
    <property type="entry name" value="Restriction endonuclease-like"/>
    <property type="match status" value="1"/>
</dbReference>
<dbReference type="Gene3D" id="3.40.960.10">
    <property type="entry name" value="VSR Endonuclease"/>
    <property type="match status" value="1"/>
</dbReference>
<dbReference type="Pfam" id="PF04480">
    <property type="entry name" value="DUF559"/>
    <property type="match status" value="1"/>
</dbReference>